<evidence type="ECO:0000256" key="7">
    <source>
        <dbReference type="ARBA" id="ARBA00022840"/>
    </source>
</evidence>
<gene>
    <name evidence="17" type="primary">nnrD</name>
    <name evidence="21" type="ORF">FOE78_06430</name>
</gene>
<keyword evidence="7 17" id="KW-0067">ATP-binding</keyword>
<dbReference type="SUPFAM" id="SSF64153">
    <property type="entry name" value="YjeF N-terminal domain-like"/>
    <property type="match status" value="1"/>
</dbReference>
<dbReference type="InterPro" id="IPR004443">
    <property type="entry name" value="YjeF_N_dom"/>
</dbReference>
<dbReference type="Proteomes" id="UP000319263">
    <property type="component" value="Chromosome"/>
</dbReference>
<comment type="catalytic activity">
    <reaction evidence="15 17 18">
        <text>(6S)-NADHX + ADP = AMP + phosphate + NADH + H(+)</text>
        <dbReference type="Rhea" id="RHEA:32223"/>
        <dbReference type="ChEBI" id="CHEBI:15378"/>
        <dbReference type="ChEBI" id="CHEBI:43474"/>
        <dbReference type="ChEBI" id="CHEBI:57945"/>
        <dbReference type="ChEBI" id="CHEBI:64074"/>
        <dbReference type="ChEBI" id="CHEBI:456215"/>
        <dbReference type="ChEBI" id="CHEBI:456216"/>
        <dbReference type="EC" id="4.2.1.136"/>
    </reaction>
</comment>
<feature type="binding site" evidence="17">
    <location>
        <position position="419"/>
    </location>
    <ligand>
        <name>(6S)-NADPHX</name>
        <dbReference type="ChEBI" id="CHEBI:64076"/>
    </ligand>
</feature>
<dbReference type="PROSITE" id="PS51383">
    <property type="entry name" value="YJEF_C_3"/>
    <property type="match status" value="1"/>
</dbReference>
<keyword evidence="9 18" id="KW-0630">Potassium</keyword>
<evidence type="ECO:0000256" key="18">
    <source>
        <dbReference type="PIRNR" id="PIRNR017184"/>
    </source>
</evidence>
<evidence type="ECO:0000256" key="9">
    <source>
        <dbReference type="ARBA" id="ARBA00022958"/>
    </source>
</evidence>
<feature type="binding site" evidence="17">
    <location>
        <position position="306"/>
    </location>
    <ligand>
        <name>(6S)-NADPHX</name>
        <dbReference type="ChEBI" id="CHEBI:64076"/>
    </ligand>
</feature>
<dbReference type="AlphaFoldDB" id="A0A516PWS3"/>
<accession>A0A516PWS3</accession>
<evidence type="ECO:0000256" key="8">
    <source>
        <dbReference type="ARBA" id="ARBA00022857"/>
    </source>
</evidence>
<evidence type="ECO:0000256" key="5">
    <source>
        <dbReference type="ARBA" id="ARBA00022723"/>
    </source>
</evidence>
<dbReference type="SUPFAM" id="SSF53613">
    <property type="entry name" value="Ribokinase-like"/>
    <property type="match status" value="1"/>
</dbReference>
<dbReference type="HAMAP" id="MF_01965">
    <property type="entry name" value="NADHX_dehydratase"/>
    <property type="match status" value="1"/>
</dbReference>
<evidence type="ECO:0000256" key="3">
    <source>
        <dbReference type="ARBA" id="ARBA00006001"/>
    </source>
</evidence>
<dbReference type="InterPro" id="IPR000631">
    <property type="entry name" value="CARKD"/>
</dbReference>
<dbReference type="RefSeq" id="WP_143985560.1">
    <property type="nucleotide sequence ID" value="NZ_CP041692.1"/>
</dbReference>
<evidence type="ECO:0000256" key="1">
    <source>
        <dbReference type="ARBA" id="ARBA00000013"/>
    </source>
</evidence>
<dbReference type="InterPro" id="IPR029056">
    <property type="entry name" value="Ribokinase-like"/>
</dbReference>
<dbReference type="Pfam" id="PF01256">
    <property type="entry name" value="Carb_kinase"/>
    <property type="match status" value="1"/>
</dbReference>
<dbReference type="GO" id="GO:0052856">
    <property type="term" value="F:NAD(P)HX epimerase activity"/>
    <property type="evidence" value="ECO:0007669"/>
    <property type="project" value="UniProtKB-EC"/>
</dbReference>
<feature type="domain" description="YjeF C-terminal" evidence="19">
    <location>
        <begin position="221"/>
        <end position="473"/>
    </location>
</feature>
<dbReference type="KEGG" id="mik:FOE78_06430"/>
<comment type="cofactor">
    <cofactor evidence="18">
        <name>K(+)</name>
        <dbReference type="ChEBI" id="CHEBI:29103"/>
    </cofactor>
    <text evidence="18">Binds 1 potassium ion per subunit.</text>
</comment>
<dbReference type="Pfam" id="PF03853">
    <property type="entry name" value="YjeF_N"/>
    <property type="match status" value="1"/>
</dbReference>
<name>A0A516PWS3_9ACTN</name>
<evidence type="ECO:0000256" key="16">
    <source>
        <dbReference type="ARBA" id="ARBA00049209"/>
    </source>
</evidence>
<dbReference type="GO" id="GO:0046872">
    <property type="term" value="F:metal ion binding"/>
    <property type="evidence" value="ECO:0007669"/>
    <property type="project" value="UniProtKB-UniRule"/>
</dbReference>
<comment type="similarity">
    <text evidence="17">Belongs to the NnrD/CARKD family.</text>
</comment>
<evidence type="ECO:0000259" key="20">
    <source>
        <dbReference type="PROSITE" id="PS51385"/>
    </source>
</evidence>
<dbReference type="InterPro" id="IPR036652">
    <property type="entry name" value="YjeF_N_dom_sf"/>
</dbReference>
<dbReference type="OrthoDB" id="9806925at2"/>
<evidence type="ECO:0000256" key="6">
    <source>
        <dbReference type="ARBA" id="ARBA00022741"/>
    </source>
</evidence>
<dbReference type="EMBL" id="CP041692">
    <property type="protein sequence ID" value="QDP95592.1"/>
    <property type="molecule type" value="Genomic_DNA"/>
</dbReference>
<organism evidence="21 22">
    <name type="scientific">Microlunatus elymi</name>
    <dbReference type="NCBI Taxonomy" id="2596828"/>
    <lineage>
        <taxon>Bacteria</taxon>
        <taxon>Bacillati</taxon>
        <taxon>Actinomycetota</taxon>
        <taxon>Actinomycetes</taxon>
        <taxon>Propionibacteriales</taxon>
        <taxon>Propionibacteriaceae</taxon>
        <taxon>Microlunatus</taxon>
    </lineage>
</organism>
<feature type="binding site" evidence="17">
    <location>
        <position position="418"/>
    </location>
    <ligand>
        <name>AMP</name>
        <dbReference type="ChEBI" id="CHEBI:456215"/>
    </ligand>
</feature>
<dbReference type="GO" id="GO:0110051">
    <property type="term" value="P:metabolite repair"/>
    <property type="evidence" value="ECO:0007669"/>
    <property type="project" value="TreeGrafter"/>
</dbReference>
<dbReference type="GO" id="GO:0052855">
    <property type="term" value="F:ADP-dependent NAD(P)H-hydrate dehydratase activity"/>
    <property type="evidence" value="ECO:0007669"/>
    <property type="project" value="UniProtKB-UniRule"/>
</dbReference>
<keyword evidence="5 18" id="KW-0479">Metal-binding</keyword>
<comment type="subunit">
    <text evidence="17">Homotetramer.</text>
</comment>
<evidence type="ECO:0000256" key="11">
    <source>
        <dbReference type="ARBA" id="ARBA00023235"/>
    </source>
</evidence>
<comment type="caution">
    <text evidence="17">Lacks conserved residue(s) required for the propagation of feature annotation.</text>
</comment>
<evidence type="ECO:0000256" key="4">
    <source>
        <dbReference type="ARBA" id="ARBA00009524"/>
    </source>
</evidence>
<evidence type="ECO:0000256" key="12">
    <source>
        <dbReference type="ARBA" id="ARBA00023239"/>
    </source>
</evidence>
<dbReference type="GO" id="GO:0005524">
    <property type="term" value="F:ATP binding"/>
    <property type="evidence" value="ECO:0007669"/>
    <property type="project" value="UniProtKB-UniRule"/>
</dbReference>
<sequence length="497" mass="50775">MLTAYPVHDIRRLETAAIDADPAQDLMQQAAGAVAAVAAEELARRRGRVYGARVLILVGGGNNGGDALFAGARLARRGARVIALGLLGTPHPGGLAALLAAGGRLLDQDQLGQVDLDGFDLGLDGVLGIGGRPGLPDQVAEIARRLDECDVPVVAVDLPSGVDADTGAVPSAAVRATVTVSFGAAKLCEVIEPAKGNCGRIVRIDLGFRPDNAVTAIDVLDEVDLARRWPYPDARSSKYTRGVVGIDAGSTQYPGAGILATHGAVFSGAGMVRFHGGEEARRVLTGALPNVVYAEGRVQAMLYGSGWGDRSDGAEVISRGLDSGLPGVVDADGLQRLPSRGMSADWLLTPHAGELARLLGCDRSEVEADPLTAAHRGADRTGATVLLKGSTQIVAQPGRRSALIAVGGPAWTAQAGSGDVLAGICTTLLAAGVPAQLAGALAASVQAVAAASLPGPVPPQRLAEQVAIVLGRLQPQPPYEVDHEIGRSGDDHGAGRR</sequence>
<keyword evidence="13" id="KW-0511">Multifunctional enzyme</keyword>
<feature type="domain" description="YjeF N-terminal" evidence="20">
    <location>
        <begin position="10"/>
        <end position="214"/>
    </location>
</feature>
<keyword evidence="8 17" id="KW-0521">NADP</keyword>
<comment type="function">
    <text evidence="17">Catalyzes the dehydration of the S-form of NAD(P)HX at the expense of ADP, which is converted to AMP. Together with NAD(P)HX epimerase, which catalyzes the epimerization of the S- and R-forms, the enzyme allows the repair of both epimers of NAD(P)HX, a damaged form of NAD(P)H that is a result of enzymatic or heat-dependent hydration.</text>
</comment>
<reference evidence="21 22" key="1">
    <citation type="submission" date="2019-07" db="EMBL/GenBank/DDBJ databases">
        <title>Microlunatus dokdonensis sp. nov. isolated from the rhizospheric soil of the wild plant Elymus tsukushiensis.</title>
        <authorList>
            <person name="Ghim S.-Y."/>
            <person name="Hwang Y.-J."/>
            <person name="Son J.-S."/>
            <person name="Shin J.-H."/>
        </authorList>
    </citation>
    <scope>NUCLEOTIDE SEQUENCE [LARGE SCALE GENOMIC DNA]</scope>
    <source>
        <strain evidence="21 22">KUDC0627</strain>
    </source>
</reference>
<evidence type="ECO:0000256" key="2">
    <source>
        <dbReference type="ARBA" id="ARBA00000909"/>
    </source>
</evidence>
<dbReference type="EC" id="4.2.1.136" evidence="17"/>
<evidence type="ECO:0000313" key="21">
    <source>
        <dbReference type="EMBL" id="QDP95592.1"/>
    </source>
</evidence>
<proteinExistence type="inferred from homology"/>
<keyword evidence="6 17" id="KW-0547">Nucleotide-binding</keyword>
<comment type="function">
    <text evidence="14 18">Bifunctional enzyme that catalyzes the epimerization of the S- and R-forms of NAD(P)HX and the dehydration of the S-form of NAD(P)HX at the expense of ADP, which is converted to AMP. This allows the repair of both epimers of NAD(P)HX, a damaged form of NAD(P)H that is a result of enzymatic or heat-dependent hydration.</text>
</comment>
<evidence type="ECO:0000256" key="15">
    <source>
        <dbReference type="ARBA" id="ARBA00048238"/>
    </source>
</evidence>
<feature type="binding site" evidence="17">
    <location>
        <position position="256"/>
    </location>
    <ligand>
        <name>(6S)-NADPHX</name>
        <dbReference type="ChEBI" id="CHEBI:64076"/>
    </ligand>
</feature>
<comment type="cofactor">
    <cofactor evidence="17">
        <name>Mg(2+)</name>
        <dbReference type="ChEBI" id="CHEBI:18420"/>
    </cofactor>
</comment>
<evidence type="ECO:0000256" key="17">
    <source>
        <dbReference type="HAMAP-Rule" id="MF_01965"/>
    </source>
</evidence>
<comment type="catalytic activity">
    <reaction evidence="1 18">
        <text>(6R)-NADHX = (6S)-NADHX</text>
        <dbReference type="Rhea" id="RHEA:32215"/>
        <dbReference type="ChEBI" id="CHEBI:64074"/>
        <dbReference type="ChEBI" id="CHEBI:64075"/>
        <dbReference type="EC" id="5.1.99.6"/>
    </reaction>
</comment>
<dbReference type="PROSITE" id="PS51385">
    <property type="entry name" value="YJEF_N"/>
    <property type="match status" value="1"/>
</dbReference>
<dbReference type="PANTHER" id="PTHR12592:SF0">
    <property type="entry name" value="ATP-DEPENDENT (S)-NAD(P)H-HYDRATE DEHYDRATASE"/>
    <property type="match status" value="1"/>
</dbReference>
<evidence type="ECO:0000256" key="13">
    <source>
        <dbReference type="ARBA" id="ARBA00023268"/>
    </source>
</evidence>
<comment type="similarity">
    <text evidence="4 18">In the C-terminal section; belongs to the NnrD/CARKD family.</text>
</comment>
<dbReference type="CDD" id="cd01171">
    <property type="entry name" value="YXKO-related"/>
    <property type="match status" value="1"/>
</dbReference>
<comment type="catalytic activity">
    <reaction evidence="16 17 18">
        <text>(6S)-NADPHX + ADP = AMP + phosphate + NADPH + H(+)</text>
        <dbReference type="Rhea" id="RHEA:32235"/>
        <dbReference type="ChEBI" id="CHEBI:15378"/>
        <dbReference type="ChEBI" id="CHEBI:43474"/>
        <dbReference type="ChEBI" id="CHEBI:57783"/>
        <dbReference type="ChEBI" id="CHEBI:64076"/>
        <dbReference type="ChEBI" id="CHEBI:456215"/>
        <dbReference type="ChEBI" id="CHEBI:456216"/>
        <dbReference type="EC" id="4.2.1.136"/>
    </reaction>
</comment>
<evidence type="ECO:0000256" key="14">
    <source>
        <dbReference type="ARBA" id="ARBA00025153"/>
    </source>
</evidence>
<dbReference type="GO" id="GO:0046496">
    <property type="term" value="P:nicotinamide nucleotide metabolic process"/>
    <property type="evidence" value="ECO:0007669"/>
    <property type="project" value="UniProtKB-UniRule"/>
</dbReference>
<evidence type="ECO:0000313" key="22">
    <source>
        <dbReference type="Proteomes" id="UP000319263"/>
    </source>
</evidence>
<dbReference type="Gene3D" id="3.40.1190.20">
    <property type="match status" value="1"/>
</dbReference>
<protein>
    <recommendedName>
        <fullName evidence="17">ADP-dependent (S)-NAD(P)H-hydrate dehydratase</fullName>
        <ecNumber evidence="17">4.2.1.136</ecNumber>
    </recommendedName>
    <alternativeName>
        <fullName evidence="17">ADP-dependent NAD(P)HX dehydratase</fullName>
    </alternativeName>
</protein>
<keyword evidence="10 17" id="KW-0520">NAD</keyword>
<evidence type="ECO:0000259" key="19">
    <source>
        <dbReference type="PROSITE" id="PS51383"/>
    </source>
</evidence>
<keyword evidence="22" id="KW-1185">Reference proteome</keyword>
<comment type="similarity">
    <text evidence="3 18">In the N-terminal section; belongs to the NnrE/AIBP family.</text>
</comment>
<keyword evidence="12 17" id="KW-0456">Lyase</keyword>
<dbReference type="PANTHER" id="PTHR12592">
    <property type="entry name" value="ATP-DEPENDENT (S)-NAD(P)H-HYDRATE DEHYDRATASE FAMILY MEMBER"/>
    <property type="match status" value="1"/>
</dbReference>
<comment type="catalytic activity">
    <reaction evidence="2 18">
        <text>(6R)-NADPHX = (6S)-NADPHX</text>
        <dbReference type="Rhea" id="RHEA:32227"/>
        <dbReference type="ChEBI" id="CHEBI:64076"/>
        <dbReference type="ChEBI" id="CHEBI:64077"/>
        <dbReference type="EC" id="5.1.99.6"/>
    </reaction>
</comment>
<feature type="binding site" evidence="17">
    <location>
        <position position="351"/>
    </location>
    <ligand>
        <name>(6S)-NADPHX</name>
        <dbReference type="ChEBI" id="CHEBI:64076"/>
    </ligand>
</feature>
<dbReference type="Gene3D" id="3.40.50.10260">
    <property type="entry name" value="YjeF N-terminal domain"/>
    <property type="match status" value="1"/>
</dbReference>
<dbReference type="PIRSF" id="PIRSF017184">
    <property type="entry name" value="Nnr"/>
    <property type="match status" value="1"/>
</dbReference>
<dbReference type="InterPro" id="IPR030677">
    <property type="entry name" value="Nnr"/>
</dbReference>
<keyword evidence="11 18" id="KW-0413">Isomerase</keyword>
<evidence type="ECO:0000256" key="10">
    <source>
        <dbReference type="ARBA" id="ARBA00023027"/>
    </source>
</evidence>